<organism evidence="3 4">
    <name type="scientific">Mesorhizobium qingshengii</name>
    <dbReference type="NCBI Taxonomy" id="1165689"/>
    <lineage>
        <taxon>Bacteria</taxon>
        <taxon>Pseudomonadati</taxon>
        <taxon>Pseudomonadota</taxon>
        <taxon>Alphaproteobacteria</taxon>
        <taxon>Hyphomicrobiales</taxon>
        <taxon>Phyllobacteriaceae</taxon>
        <taxon>Mesorhizobium</taxon>
    </lineage>
</organism>
<proteinExistence type="predicted"/>
<reference evidence="3" key="1">
    <citation type="submission" date="2022-11" db="EMBL/GenBank/DDBJ databases">
        <authorList>
            <person name="Coimbra C."/>
        </authorList>
    </citation>
    <scope>NUCLEOTIDE SEQUENCE</scope>
    <source>
        <strain evidence="3">Jales19</strain>
    </source>
</reference>
<dbReference type="InterPro" id="IPR037185">
    <property type="entry name" value="EmrE-like"/>
</dbReference>
<keyword evidence="4" id="KW-1185">Reference proteome</keyword>
<feature type="transmembrane region" description="Helical" evidence="1">
    <location>
        <begin position="92"/>
        <end position="112"/>
    </location>
</feature>
<dbReference type="SUPFAM" id="SSF103481">
    <property type="entry name" value="Multidrug resistance efflux transporter EmrE"/>
    <property type="match status" value="1"/>
</dbReference>
<feature type="transmembrane region" description="Helical" evidence="1">
    <location>
        <begin position="263"/>
        <end position="282"/>
    </location>
</feature>
<feature type="transmembrane region" description="Helical" evidence="1">
    <location>
        <begin position="237"/>
        <end position="257"/>
    </location>
</feature>
<name>A0ABT4QQY9_9HYPH</name>
<dbReference type="EMBL" id="JAPFQA010000002">
    <property type="protein sequence ID" value="MCZ8543992.1"/>
    <property type="molecule type" value="Genomic_DNA"/>
</dbReference>
<feature type="transmembrane region" description="Helical" evidence="1">
    <location>
        <begin position="65"/>
        <end position="86"/>
    </location>
</feature>
<feature type="transmembrane region" description="Helical" evidence="1">
    <location>
        <begin position="210"/>
        <end position="228"/>
    </location>
</feature>
<evidence type="ECO:0000256" key="1">
    <source>
        <dbReference type="SAM" id="Phobius"/>
    </source>
</evidence>
<sequence>MNKTIPTLIGFSAILTWSFLALLSTAAGPIPPFQLAAMTFLLGALFGASSWIFRPQAIRSLRQPWPVWAIGTAGLCIYHCAYFFAIQSAPPVEVSLIAYLWPLLIVVFAAFLPGERLKAHHVMGVILGLAGAIVVITKGGNVGLANGVMKGHVIALFCAFIWAGYSVLSRRFGQVPTDVVAGYCFITAAVAFALHLMLETTVWPQTMTQWSAITILGTIPLGAGFYAWDYGCKHGDIMILGALSYAAPLFSVIVLLLAGFGVFHWSVALACVLITIGAVIAAKDLLFKPQRNVPAAEATVLPSEAPAEAEAT</sequence>
<dbReference type="RefSeq" id="WP_269904870.1">
    <property type="nucleotide sequence ID" value="NZ_JAPFQA010000002.1"/>
</dbReference>
<dbReference type="PANTHER" id="PTHR22911:SF76">
    <property type="entry name" value="EAMA DOMAIN-CONTAINING PROTEIN"/>
    <property type="match status" value="1"/>
</dbReference>
<protein>
    <submittedName>
        <fullName evidence="3">EamA family transporter</fullName>
    </submittedName>
</protein>
<accession>A0ABT4QQY9</accession>
<keyword evidence="1" id="KW-1133">Transmembrane helix</keyword>
<evidence type="ECO:0000313" key="3">
    <source>
        <dbReference type="EMBL" id="MCZ8543992.1"/>
    </source>
</evidence>
<feature type="domain" description="EamA" evidence="2">
    <location>
        <begin position="150"/>
        <end position="280"/>
    </location>
</feature>
<keyword evidence="1" id="KW-0472">Membrane</keyword>
<dbReference type="PANTHER" id="PTHR22911">
    <property type="entry name" value="ACYL-MALONYL CONDENSING ENZYME-RELATED"/>
    <property type="match status" value="1"/>
</dbReference>
<feature type="transmembrane region" description="Helical" evidence="1">
    <location>
        <begin position="119"/>
        <end position="137"/>
    </location>
</feature>
<feature type="transmembrane region" description="Helical" evidence="1">
    <location>
        <begin position="36"/>
        <end position="53"/>
    </location>
</feature>
<comment type="caution">
    <text evidence="3">The sequence shown here is derived from an EMBL/GenBank/DDBJ whole genome shotgun (WGS) entry which is preliminary data.</text>
</comment>
<keyword evidence="1" id="KW-0812">Transmembrane</keyword>
<feature type="transmembrane region" description="Helical" evidence="1">
    <location>
        <begin position="180"/>
        <end position="198"/>
    </location>
</feature>
<feature type="transmembrane region" description="Helical" evidence="1">
    <location>
        <begin position="149"/>
        <end position="168"/>
    </location>
</feature>
<dbReference type="Pfam" id="PF00892">
    <property type="entry name" value="EamA"/>
    <property type="match status" value="2"/>
</dbReference>
<dbReference type="Proteomes" id="UP001152178">
    <property type="component" value="Unassembled WGS sequence"/>
</dbReference>
<evidence type="ECO:0000259" key="2">
    <source>
        <dbReference type="Pfam" id="PF00892"/>
    </source>
</evidence>
<feature type="domain" description="EamA" evidence="2">
    <location>
        <begin position="8"/>
        <end position="136"/>
    </location>
</feature>
<dbReference type="InterPro" id="IPR000620">
    <property type="entry name" value="EamA_dom"/>
</dbReference>
<evidence type="ECO:0000313" key="4">
    <source>
        <dbReference type="Proteomes" id="UP001152178"/>
    </source>
</evidence>
<gene>
    <name evidence="3" type="ORF">OOJ09_07365</name>
</gene>